<keyword evidence="1" id="KW-1133">Transmembrane helix</keyword>
<evidence type="ECO:0000256" key="1">
    <source>
        <dbReference type="SAM" id="Phobius"/>
    </source>
</evidence>
<dbReference type="STRING" id="526222.Desal_1861"/>
<gene>
    <name evidence="2" type="ordered locus">Desal_1861</name>
</gene>
<organism evidence="2 3">
    <name type="scientific">Maridesulfovibrio salexigens (strain ATCC 14822 / DSM 2638 / NCIMB 8403 / VKM B-1763)</name>
    <name type="common">Desulfovibrio salexigens</name>
    <dbReference type="NCBI Taxonomy" id="526222"/>
    <lineage>
        <taxon>Bacteria</taxon>
        <taxon>Pseudomonadati</taxon>
        <taxon>Thermodesulfobacteriota</taxon>
        <taxon>Desulfovibrionia</taxon>
        <taxon>Desulfovibrionales</taxon>
        <taxon>Desulfovibrionaceae</taxon>
        <taxon>Maridesulfovibrio</taxon>
    </lineage>
</organism>
<proteinExistence type="predicted"/>
<dbReference type="EMBL" id="CP001649">
    <property type="protein sequence ID" value="ACS79922.1"/>
    <property type="molecule type" value="Genomic_DNA"/>
</dbReference>
<keyword evidence="1" id="KW-0812">Transmembrane</keyword>
<protein>
    <submittedName>
        <fullName evidence="2">Uncharacterized protein</fullName>
    </submittedName>
</protein>
<name>C6BUB3_MARSD</name>
<sequence>MKTGNKVEKKFIHKNGTTYFSKRTEQQILFVLTSAMLLWGLVEGISSYLN</sequence>
<evidence type="ECO:0000313" key="2">
    <source>
        <dbReference type="EMBL" id="ACS79922.1"/>
    </source>
</evidence>
<evidence type="ECO:0000313" key="3">
    <source>
        <dbReference type="Proteomes" id="UP000002601"/>
    </source>
</evidence>
<dbReference type="AlphaFoldDB" id="C6BUB3"/>
<keyword evidence="1" id="KW-0472">Membrane</keyword>
<feature type="transmembrane region" description="Helical" evidence="1">
    <location>
        <begin position="28"/>
        <end position="49"/>
    </location>
</feature>
<dbReference type="Proteomes" id="UP000002601">
    <property type="component" value="Chromosome"/>
</dbReference>
<accession>C6BUB3</accession>
<dbReference type="RefSeq" id="WP_015851738.1">
    <property type="nucleotide sequence ID" value="NC_012881.1"/>
</dbReference>
<reference evidence="2 3" key="1">
    <citation type="submission" date="2009-06" db="EMBL/GenBank/DDBJ databases">
        <title>Complete sequence of Desulfovibrio salexigens DSM 2638.</title>
        <authorList>
            <consortium name="US DOE Joint Genome Institute"/>
            <person name="Lucas S."/>
            <person name="Copeland A."/>
            <person name="Lapidus A."/>
            <person name="Glavina del Rio T."/>
            <person name="Tice H."/>
            <person name="Bruce D."/>
            <person name="Goodwin L."/>
            <person name="Pitluck S."/>
            <person name="Munk A.C."/>
            <person name="Brettin T."/>
            <person name="Detter J.C."/>
            <person name="Han C."/>
            <person name="Tapia R."/>
            <person name="Larimer F."/>
            <person name="Land M."/>
            <person name="Hauser L."/>
            <person name="Kyrpides N."/>
            <person name="Anderson I."/>
            <person name="Wall J.D."/>
            <person name="Arkin A.P."/>
            <person name="Dehal P."/>
            <person name="Chivian D."/>
            <person name="Giles B."/>
            <person name="Hazen T.C."/>
        </authorList>
    </citation>
    <scope>NUCLEOTIDE SEQUENCE [LARGE SCALE GENOMIC DNA]</scope>
    <source>
        <strain evidence="3">ATCC 14822 / DSM 2638 / NCIMB 8403 / VKM B-1763</strain>
    </source>
</reference>
<keyword evidence="3" id="KW-1185">Reference proteome</keyword>
<dbReference type="KEGG" id="dsa:Desal_1861"/>
<dbReference type="HOGENOM" id="CLU_3117067_0_0_7"/>